<keyword evidence="1" id="KW-0812">Transmembrane</keyword>
<accession>A0A8J7IHV9</accession>
<proteinExistence type="predicted"/>
<feature type="transmembrane region" description="Helical" evidence="1">
    <location>
        <begin position="9"/>
        <end position="27"/>
    </location>
</feature>
<evidence type="ECO:0000256" key="1">
    <source>
        <dbReference type="SAM" id="Phobius"/>
    </source>
</evidence>
<evidence type="ECO:0000313" key="2">
    <source>
        <dbReference type="EMBL" id="MBI1492503.1"/>
    </source>
</evidence>
<dbReference type="AlphaFoldDB" id="A0A8J7IHV9"/>
<evidence type="ECO:0000313" key="3">
    <source>
        <dbReference type="Proteomes" id="UP000640583"/>
    </source>
</evidence>
<dbReference type="Proteomes" id="UP000640583">
    <property type="component" value="Unassembled WGS sequence"/>
</dbReference>
<gene>
    <name evidence="2" type="ORF">H1D41_02505</name>
</gene>
<feature type="transmembrane region" description="Helical" evidence="1">
    <location>
        <begin position="241"/>
        <end position="262"/>
    </location>
</feature>
<organism evidence="2 3">
    <name type="scientific">Halocynthiibacter styelae</name>
    <dbReference type="NCBI Taxonomy" id="2761955"/>
    <lineage>
        <taxon>Bacteria</taxon>
        <taxon>Pseudomonadati</taxon>
        <taxon>Pseudomonadota</taxon>
        <taxon>Alphaproteobacteria</taxon>
        <taxon>Rhodobacterales</taxon>
        <taxon>Paracoccaceae</taxon>
        <taxon>Halocynthiibacter</taxon>
    </lineage>
</organism>
<dbReference type="EMBL" id="JADCKQ010000002">
    <property type="protein sequence ID" value="MBI1492503.1"/>
    <property type="molecule type" value="Genomic_DNA"/>
</dbReference>
<comment type="caution">
    <text evidence="2">The sequence shown here is derived from an EMBL/GenBank/DDBJ whole genome shotgun (WGS) entry which is preliminary data.</text>
</comment>
<feature type="transmembrane region" description="Helical" evidence="1">
    <location>
        <begin position="42"/>
        <end position="60"/>
    </location>
</feature>
<sequence length="280" mass="30654">MDLVIDNQIIFIAGCFFIGVLGTWFMLRCNCTRKGWYIADLMWVGLGGFGAVTALLAGVWQEDSSRLDRQIAVAFAVTRQFEHDAARFRLTFCDDAPLAQGTEDDVAMLCDKVEFLSASVSGNRQLPLFYEVARTPTPLEELGILLSVWGGRPHDDMEEAGMTPTGQGFDPMELLVFEARDMGTEEALQSLITFAKTASASDANAAYSARAGFIVIAQAYDELLAQVSGLKQEWDFLQENVLLLLLQIFALCLVAFAAPFRIGKSLVDLGNPPDLGDSAF</sequence>
<keyword evidence="1" id="KW-0472">Membrane</keyword>
<keyword evidence="3" id="KW-1185">Reference proteome</keyword>
<reference evidence="2" key="1">
    <citation type="submission" date="2020-10" db="EMBL/GenBank/DDBJ databases">
        <title>Paenihalocynthiibacter styelae gen. nov., sp. nov., isolated from stalked sea squirt Styela clava.</title>
        <authorList>
            <person name="Kim Y.-O."/>
            <person name="Yoon J.-H."/>
        </authorList>
    </citation>
    <scope>NUCLEOTIDE SEQUENCE</scope>
    <source>
        <strain evidence="2">MYP1-1</strain>
    </source>
</reference>
<keyword evidence="1" id="KW-1133">Transmembrane helix</keyword>
<protein>
    <submittedName>
        <fullName evidence="2">Uncharacterized protein</fullName>
    </submittedName>
</protein>
<dbReference type="RefSeq" id="WP_228847432.1">
    <property type="nucleotide sequence ID" value="NZ_JADCKQ010000002.1"/>
</dbReference>
<name>A0A8J7IHV9_9RHOB</name>